<dbReference type="PROSITE" id="PS00191">
    <property type="entry name" value="CYTOCHROME_B5_1"/>
    <property type="match status" value="1"/>
</dbReference>
<dbReference type="SUPFAM" id="SSF52343">
    <property type="entry name" value="Ferredoxin reductase-like, C-terminal NADP-linked domain"/>
    <property type="match status" value="1"/>
</dbReference>
<keyword evidence="6" id="KW-1133">Transmembrane helix</keyword>
<dbReference type="SUPFAM" id="SSF49764">
    <property type="entry name" value="HSP20-like chaperones"/>
    <property type="match status" value="1"/>
</dbReference>
<dbReference type="GO" id="GO:0004128">
    <property type="term" value="F:cytochrome-b5 reductase activity, acting on NAD(P)H"/>
    <property type="evidence" value="ECO:0007669"/>
    <property type="project" value="TreeGrafter"/>
</dbReference>
<dbReference type="GO" id="GO:0020037">
    <property type="term" value="F:heme binding"/>
    <property type="evidence" value="ECO:0007669"/>
    <property type="project" value="InterPro"/>
</dbReference>
<sequence>MSIRKLFYCFICNRCPDSRDTSSTISSEAKNNKNYLKSGNGLIDWIRLGNSGVDLTGVGGRVRMIHPYELNQHNTKNDAWLAIRGRVYNITHYLPFHPGGAEELMRGAGRDATELFDKIHPWINYDSLLVKCLVGTLRVETQDIFFDANDSFPESDLLLPSSITQDRIVIRNKLTNYTTPPRKKRLLPEDDFLDALNTSLELEELSLPGYLGTLKIFKKEIPPEDVPPALFYDWEQTPKQLTIAVYTGPLSNPGAYSRIAEGNLIIEVTINGWLQTIKVLLEESVQDLQTKVCYHTGKIEITAQKAESKIWKSCGEITVGSPNKITSHKILDYKVICKKTLTHDSWMLAMSPRTGSIVLPLGHHVRVHQTIAGSEYVRSYTPVNKYWDEESTNSDIRLAVKRYDNGILSPMLTSLNPGELVKAAGPYGTFQLHRLKSTRTMYLLAAGTGITPMLGLITFMLTRSNPNCDYVHLLYFNKTEKDIMFHDKMTALGNEDKRFNVIHILSNSGDTWKGRKGRISAKLLPEIFGEHKIDYDDDTSFTCICGPKEFTFISLNILKGLGVEESFIHVFIG</sequence>
<proteinExistence type="inferred from homology"/>
<evidence type="ECO:0000256" key="3">
    <source>
        <dbReference type="ARBA" id="ARBA00022723"/>
    </source>
</evidence>
<feature type="transmembrane region" description="Helical" evidence="6">
    <location>
        <begin position="441"/>
        <end position="461"/>
    </location>
</feature>
<evidence type="ECO:0000256" key="4">
    <source>
        <dbReference type="ARBA" id="ARBA00023002"/>
    </source>
</evidence>
<keyword evidence="5" id="KW-0408">Iron</keyword>
<keyword evidence="2" id="KW-0349">Heme</keyword>
<evidence type="ECO:0000256" key="6">
    <source>
        <dbReference type="SAM" id="Phobius"/>
    </source>
</evidence>
<dbReference type="InterPro" id="IPR008333">
    <property type="entry name" value="Cbr1-like_FAD-bd_dom"/>
</dbReference>
<dbReference type="InterPro" id="IPR039261">
    <property type="entry name" value="FNR_nucleotide-bd"/>
</dbReference>
<dbReference type="Gene3D" id="2.40.30.10">
    <property type="entry name" value="Translation factors"/>
    <property type="match status" value="1"/>
</dbReference>
<dbReference type="KEGG" id="pxu:106126595"/>
<dbReference type="GO" id="GO:0046872">
    <property type="term" value="F:metal ion binding"/>
    <property type="evidence" value="ECO:0007669"/>
    <property type="project" value="UniProtKB-KW"/>
</dbReference>
<dbReference type="PROSITE" id="PS50255">
    <property type="entry name" value="CYTOCHROME_B5_2"/>
    <property type="match status" value="1"/>
</dbReference>
<dbReference type="PANTHER" id="PTHR46237">
    <property type="entry name" value="CYTOCHROME B5 REDUCTASE 4 FAMILY MEMBER"/>
    <property type="match status" value="1"/>
</dbReference>
<dbReference type="PRINTS" id="PR00406">
    <property type="entry name" value="CYTB5RDTASE"/>
</dbReference>
<dbReference type="InterPro" id="IPR017938">
    <property type="entry name" value="Riboflavin_synthase-like_b-brl"/>
</dbReference>
<evidence type="ECO:0000259" key="7">
    <source>
        <dbReference type="PROSITE" id="PS50255"/>
    </source>
</evidence>
<dbReference type="PANTHER" id="PTHR46237:SF1">
    <property type="entry name" value="CYTOCHROME B5 REDUCTASE 4"/>
    <property type="match status" value="1"/>
</dbReference>
<keyword evidence="6" id="KW-0812">Transmembrane</keyword>
<dbReference type="InterPro" id="IPR001433">
    <property type="entry name" value="OxRdtase_FAD/NAD-bd"/>
</dbReference>
<dbReference type="FunFam" id="3.10.120.10:FF:000001">
    <property type="entry name" value="Cytochrome b5 reductase 4"/>
    <property type="match status" value="1"/>
</dbReference>
<dbReference type="InterPro" id="IPR017927">
    <property type="entry name" value="FAD-bd_FR_type"/>
</dbReference>
<dbReference type="AlphaFoldDB" id="A0AAJ6ZV25"/>
<evidence type="ECO:0000259" key="8">
    <source>
        <dbReference type="PROSITE" id="PS51384"/>
    </source>
</evidence>
<keyword evidence="3" id="KW-0479">Metal-binding</keyword>
<organism evidence="9">
    <name type="scientific">Papilio xuthus</name>
    <name type="common">Asian swallowtail butterfly</name>
    <dbReference type="NCBI Taxonomy" id="66420"/>
    <lineage>
        <taxon>Eukaryota</taxon>
        <taxon>Metazoa</taxon>
        <taxon>Ecdysozoa</taxon>
        <taxon>Arthropoda</taxon>
        <taxon>Hexapoda</taxon>
        <taxon>Insecta</taxon>
        <taxon>Pterygota</taxon>
        <taxon>Neoptera</taxon>
        <taxon>Endopterygota</taxon>
        <taxon>Lepidoptera</taxon>
        <taxon>Glossata</taxon>
        <taxon>Ditrysia</taxon>
        <taxon>Papilionoidea</taxon>
        <taxon>Papilionidae</taxon>
        <taxon>Papilioninae</taxon>
        <taxon>Papilio</taxon>
    </lineage>
</organism>
<dbReference type="InterPro" id="IPR018506">
    <property type="entry name" value="Cyt_B5_heme-BS"/>
</dbReference>
<feature type="domain" description="FAD-binding FR-type" evidence="8">
    <location>
        <begin position="328"/>
        <end position="433"/>
    </location>
</feature>
<dbReference type="Pfam" id="PF00175">
    <property type="entry name" value="NAD_binding_1"/>
    <property type="match status" value="1"/>
</dbReference>
<evidence type="ECO:0000313" key="9">
    <source>
        <dbReference type="RefSeq" id="XP_013179772.1"/>
    </source>
</evidence>
<dbReference type="InterPro" id="IPR036400">
    <property type="entry name" value="Cyt_B5-like_heme/steroid_sf"/>
</dbReference>
<dbReference type="Gene3D" id="3.40.50.80">
    <property type="entry name" value="Nucleotide-binding domain of ferredoxin-NADP reductase (FNR) module"/>
    <property type="match status" value="1"/>
</dbReference>
<evidence type="ECO:0000256" key="1">
    <source>
        <dbReference type="ARBA" id="ARBA00006105"/>
    </source>
</evidence>
<dbReference type="Gene3D" id="3.10.120.10">
    <property type="entry name" value="Cytochrome b5-like heme/steroid binding domain"/>
    <property type="match status" value="1"/>
</dbReference>
<gene>
    <name evidence="9" type="primary">LOC106126595</name>
</gene>
<dbReference type="SUPFAM" id="SSF63380">
    <property type="entry name" value="Riboflavin synthase domain-like"/>
    <property type="match status" value="1"/>
</dbReference>
<dbReference type="PRINTS" id="PR00363">
    <property type="entry name" value="CYTOCHROMEB5"/>
</dbReference>
<keyword evidence="4" id="KW-0560">Oxidoreductase</keyword>
<dbReference type="Pfam" id="PF00173">
    <property type="entry name" value="Cyt-b5"/>
    <property type="match status" value="1"/>
</dbReference>
<dbReference type="Proteomes" id="UP000694872">
    <property type="component" value="Unplaced"/>
</dbReference>
<dbReference type="SMART" id="SM01117">
    <property type="entry name" value="Cyt-b5"/>
    <property type="match status" value="1"/>
</dbReference>
<reference evidence="9" key="1">
    <citation type="submission" date="2025-08" db="UniProtKB">
        <authorList>
            <consortium name="RefSeq"/>
        </authorList>
    </citation>
    <scope>IDENTIFICATION</scope>
</reference>
<dbReference type="InterPro" id="IPR001199">
    <property type="entry name" value="Cyt_B5-like_heme/steroid-bd"/>
</dbReference>
<dbReference type="PROSITE" id="PS51384">
    <property type="entry name" value="FAD_FR"/>
    <property type="match status" value="1"/>
</dbReference>
<keyword evidence="6" id="KW-0472">Membrane</keyword>
<evidence type="ECO:0000256" key="2">
    <source>
        <dbReference type="ARBA" id="ARBA00022617"/>
    </source>
</evidence>
<dbReference type="InterPro" id="IPR008978">
    <property type="entry name" value="HSP20-like_chaperone"/>
</dbReference>
<dbReference type="SUPFAM" id="SSF55856">
    <property type="entry name" value="Cytochrome b5-like heme/steroid binding domain"/>
    <property type="match status" value="1"/>
</dbReference>
<dbReference type="GO" id="GO:0005783">
    <property type="term" value="C:endoplasmic reticulum"/>
    <property type="evidence" value="ECO:0007669"/>
    <property type="project" value="TreeGrafter"/>
</dbReference>
<comment type="similarity">
    <text evidence="1">Belongs to the flavoprotein pyridine nucleotide cytochrome reductase family.</text>
</comment>
<dbReference type="FunFam" id="3.40.50.80:FF:000021">
    <property type="entry name" value="Cytochrome b5 reductase 4"/>
    <property type="match status" value="1"/>
</dbReference>
<name>A0AAJ6ZV25_PAPXU</name>
<dbReference type="Pfam" id="PF00970">
    <property type="entry name" value="FAD_binding_6"/>
    <property type="match status" value="1"/>
</dbReference>
<dbReference type="CDD" id="cd06183">
    <property type="entry name" value="cyt_b5_reduct_like"/>
    <property type="match status" value="1"/>
</dbReference>
<accession>A0AAJ6ZV25</accession>
<dbReference type="GeneID" id="106126595"/>
<feature type="domain" description="Cytochrome b5 heme-binding" evidence="7">
    <location>
        <begin position="62"/>
        <end position="138"/>
    </location>
</feature>
<dbReference type="RefSeq" id="XP_013179772.1">
    <property type="nucleotide sequence ID" value="XM_013324318.1"/>
</dbReference>
<protein>
    <submittedName>
        <fullName evidence="9">Cytochrome b5 reductase 4-like isoform X1</fullName>
    </submittedName>
</protein>
<dbReference type="Gene3D" id="2.60.40.790">
    <property type="match status" value="1"/>
</dbReference>
<dbReference type="GO" id="GO:0006801">
    <property type="term" value="P:superoxide metabolic process"/>
    <property type="evidence" value="ECO:0007669"/>
    <property type="project" value="TreeGrafter"/>
</dbReference>
<dbReference type="InterPro" id="IPR051872">
    <property type="entry name" value="Cytochrome_b5/Flavoprotein_Rdt"/>
</dbReference>
<evidence type="ECO:0000256" key="5">
    <source>
        <dbReference type="ARBA" id="ARBA00023004"/>
    </source>
</evidence>